<dbReference type="CDD" id="cd00883">
    <property type="entry name" value="beta_CA_cladeA"/>
    <property type="match status" value="1"/>
</dbReference>
<dbReference type="STRING" id="1114924.SAMN05216258_103164"/>
<dbReference type="InterPro" id="IPR001765">
    <property type="entry name" value="Carbonic_anhydrase"/>
</dbReference>
<dbReference type="PANTHER" id="PTHR11002">
    <property type="entry name" value="CARBONIC ANHYDRASE"/>
    <property type="match status" value="1"/>
</dbReference>
<dbReference type="Gene3D" id="3.40.1050.10">
    <property type="entry name" value="Carbonic anhydrase"/>
    <property type="match status" value="1"/>
</dbReference>
<keyword evidence="3 6" id="KW-0862">Zinc</keyword>
<feature type="binding site" evidence="6">
    <location>
        <position position="40"/>
    </location>
    <ligand>
        <name>Zn(2+)</name>
        <dbReference type="ChEBI" id="CHEBI:29105"/>
    </ligand>
</feature>
<dbReference type="GO" id="GO:0004089">
    <property type="term" value="F:carbonate dehydratase activity"/>
    <property type="evidence" value="ECO:0007669"/>
    <property type="project" value="UniProtKB-UniRule"/>
</dbReference>
<protein>
    <recommendedName>
        <fullName evidence="7">Carbonic anhydrase</fullName>
        <ecNumber evidence="7">4.2.1.1</ecNumber>
    </recommendedName>
    <alternativeName>
        <fullName evidence="7">Carbonate dehydratase</fullName>
    </alternativeName>
</protein>
<evidence type="ECO:0000256" key="6">
    <source>
        <dbReference type="PIRSR" id="PIRSR601765-1"/>
    </source>
</evidence>
<dbReference type="OrthoDB" id="9797527at2"/>
<dbReference type="PANTHER" id="PTHR11002:SF76">
    <property type="entry name" value="CARBONIC ANHYDRASE"/>
    <property type="match status" value="1"/>
</dbReference>
<comment type="cofactor">
    <cofactor evidence="6">
        <name>Zn(2+)</name>
        <dbReference type="ChEBI" id="CHEBI:29105"/>
    </cofactor>
    <text evidence="6">Binds 1 zinc ion per subunit.</text>
</comment>
<reference evidence="8 9" key="1">
    <citation type="submission" date="2016-10" db="EMBL/GenBank/DDBJ databases">
        <authorList>
            <person name="de Groot N.N."/>
        </authorList>
    </citation>
    <scope>NUCLEOTIDE SEQUENCE [LARGE SCALE GENOMIC DNA]</scope>
    <source>
        <strain evidence="8 9">CGMCC 1.11030</strain>
    </source>
</reference>
<dbReference type="EC" id="4.2.1.1" evidence="7"/>
<dbReference type="FunFam" id="3.40.1050.10:FF:000001">
    <property type="entry name" value="Carbonic anhydrase"/>
    <property type="match status" value="1"/>
</dbReference>
<feature type="binding site" evidence="6">
    <location>
        <position position="42"/>
    </location>
    <ligand>
        <name>Zn(2+)</name>
        <dbReference type="ChEBI" id="CHEBI:29105"/>
    </ligand>
</feature>
<accession>A0A1I3E480</accession>
<evidence type="ECO:0000313" key="8">
    <source>
        <dbReference type="EMBL" id="SFH93501.1"/>
    </source>
</evidence>
<comment type="catalytic activity">
    <reaction evidence="5 7">
        <text>hydrogencarbonate + H(+) = CO2 + H2O</text>
        <dbReference type="Rhea" id="RHEA:10748"/>
        <dbReference type="ChEBI" id="CHEBI:15377"/>
        <dbReference type="ChEBI" id="CHEBI:15378"/>
        <dbReference type="ChEBI" id="CHEBI:16526"/>
        <dbReference type="ChEBI" id="CHEBI:17544"/>
        <dbReference type="EC" id="4.2.1.1"/>
    </reaction>
</comment>
<dbReference type="AlphaFoldDB" id="A0A1I3E480"/>
<dbReference type="PROSITE" id="PS00705">
    <property type="entry name" value="PROK_CO2_ANHYDRASE_2"/>
    <property type="match status" value="1"/>
</dbReference>
<name>A0A1I3E480_9RHOB</name>
<organism evidence="8 9">
    <name type="scientific">Albimonas pacifica</name>
    <dbReference type="NCBI Taxonomy" id="1114924"/>
    <lineage>
        <taxon>Bacteria</taxon>
        <taxon>Pseudomonadati</taxon>
        <taxon>Pseudomonadota</taxon>
        <taxon>Alphaproteobacteria</taxon>
        <taxon>Rhodobacterales</taxon>
        <taxon>Paracoccaceae</taxon>
        <taxon>Albimonas</taxon>
    </lineage>
</organism>
<dbReference type="Proteomes" id="UP000199377">
    <property type="component" value="Unassembled WGS sequence"/>
</dbReference>
<comment type="similarity">
    <text evidence="1 7">Belongs to the beta-class carbonic anhydrase family.</text>
</comment>
<dbReference type="RefSeq" id="WP_092858964.1">
    <property type="nucleotide sequence ID" value="NZ_FOQH01000003.1"/>
</dbReference>
<keyword evidence="2 6" id="KW-0479">Metal-binding</keyword>
<proteinExistence type="inferred from homology"/>
<evidence type="ECO:0000256" key="3">
    <source>
        <dbReference type="ARBA" id="ARBA00022833"/>
    </source>
</evidence>
<dbReference type="InterPro" id="IPR036874">
    <property type="entry name" value="Carbonic_anhydrase_sf"/>
</dbReference>
<evidence type="ECO:0000256" key="7">
    <source>
        <dbReference type="RuleBase" id="RU003956"/>
    </source>
</evidence>
<dbReference type="Pfam" id="PF00484">
    <property type="entry name" value="Pro_CA"/>
    <property type="match status" value="1"/>
</dbReference>
<evidence type="ECO:0000256" key="1">
    <source>
        <dbReference type="ARBA" id="ARBA00006217"/>
    </source>
</evidence>
<evidence type="ECO:0000313" key="9">
    <source>
        <dbReference type="Proteomes" id="UP000199377"/>
    </source>
</evidence>
<keyword evidence="4 7" id="KW-0456">Lyase</keyword>
<sequence>MIDEIFKRNKAWSERIRTASPDFFPRLAAQQTPEYFWIGCSDSRVPANQVAGLDPGEVFVHRNVANVIHSADMNMLSVLEFAIFGLGVKEIMITGHYGCGGVRASLEDPTGALVDHWLEPVRRLAQINAEELGRIETHEQKIDRLCELNVLEGVRKLADTPIMREAWKRGLDINLHGLCYGLKDGLLRDMRCTITPEDAKKR</sequence>
<dbReference type="InterPro" id="IPR015892">
    <property type="entry name" value="Carbonic_anhydrase_CS"/>
</dbReference>
<gene>
    <name evidence="8" type="ORF">SAMN05216258_103164</name>
</gene>
<dbReference type="EMBL" id="FOQH01000003">
    <property type="protein sequence ID" value="SFH93501.1"/>
    <property type="molecule type" value="Genomic_DNA"/>
</dbReference>
<dbReference type="PROSITE" id="PS00704">
    <property type="entry name" value="PROK_CO2_ANHYDRASE_1"/>
    <property type="match status" value="1"/>
</dbReference>
<keyword evidence="9" id="KW-1185">Reference proteome</keyword>
<evidence type="ECO:0000256" key="2">
    <source>
        <dbReference type="ARBA" id="ARBA00022723"/>
    </source>
</evidence>
<feature type="binding site" evidence="6">
    <location>
        <position position="99"/>
    </location>
    <ligand>
        <name>Zn(2+)</name>
        <dbReference type="ChEBI" id="CHEBI:29105"/>
    </ligand>
</feature>
<evidence type="ECO:0000256" key="4">
    <source>
        <dbReference type="ARBA" id="ARBA00023239"/>
    </source>
</evidence>
<feature type="binding site" evidence="6">
    <location>
        <position position="96"/>
    </location>
    <ligand>
        <name>Zn(2+)</name>
        <dbReference type="ChEBI" id="CHEBI:29105"/>
    </ligand>
</feature>
<dbReference type="SUPFAM" id="SSF53056">
    <property type="entry name" value="beta-carbonic anhydrase, cab"/>
    <property type="match status" value="1"/>
</dbReference>
<evidence type="ECO:0000256" key="5">
    <source>
        <dbReference type="ARBA" id="ARBA00048348"/>
    </source>
</evidence>
<comment type="function">
    <text evidence="7">Reversible hydration of carbon dioxide.</text>
</comment>
<dbReference type="GO" id="GO:0008270">
    <property type="term" value="F:zinc ion binding"/>
    <property type="evidence" value="ECO:0007669"/>
    <property type="project" value="UniProtKB-UniRule"/>
</dbReference>
<dbReference type="GO" id="GO:0015976">
    <property type="term" value="P:carbon utilization"/>
    <property type="evidence" value="ECO:0007669"/>
    <property type="project" value="InterPro"/>
</dbReference>
<dbReference type="SMART" id="SM00947">
    <property type="entry name" value="Pro_CA"/>
    <property type="match status" value="1"/>
</dbReference>